<dbReference type="Pfam" id="PF08205">
    <property type="entry name" value="C2-set_2"/>
    <property type="match status" value="1"/>
</dbReference>
<evidence type="ECO:0000256" key="12">
    <source>
        <dbReference type="ARBA" id="ARBA00079216"/>
    </source>
</evidence>
<dbReference type="SMART" id="SM00409">
    <property type="entry name" value="IG"/>
    <property type="match status" value="1"/>
</dbReference>
<feature type="domain" description="Ig-like" evidence="14">
    <location>
        <begin position="17"/>
        <end position="137"/>
    </location>
</feature>
<dbReference type="AGR" id="RGD:2314"/>
<evidence type="ECO:0000259" key="14">
    <source>
        <dbReference type="PROSITE" id="PS50835"/>
    </source>
</evidence>
<dbReference type="InterPro" id="IPR051713">
    <property type="entry name" value="T-cell_Activation_Regulation"/>
</dbReference>
<evidence type="ECO:0000256" key="5">
    <source>
        <dbReference type="ARBA" id="ARBA00022989"/>
    </source>
</evidence>
<evidence type="ECO:0000313" key="15">
    <source>
        <dbReference type="EMBL" id="AAB66351.1"/>
    </source>
</evidence>
<keyword evidence="5 13" id="KW-1133">Transmembrane helix</keyword>
<organism evidence="15">
    <name type="scientific">Rattus norvegicus</name>
    <name type="common">Rat</name>
    <dbReference type="NCBI Taxonomy" id="10116"/>
    <lineage>
        <taxon>Eukaryota</taxon>
        <taxon>Metazoa</taxon>
        <taxon>Chordata</taxon>
        <taxon>Craniata</taxon>
        <taxon>Vertebrata</taxon>
        <taxon>Euteleostomi</taxon>
        <taxon>Mammalia</taxon>
        <taxon>Eutheria</taxon>
        <taxon>Euarchontoglires</taxon>
        <taxon>Glires</taxon>
        <taxon>Rodentia</taxon>
        <taxon>Myomorpha</taxon>
        <taxon>Muroidea</taxon>
        <taxon>Muridae</taxon>
        <taxon>Murinae</taxon>
        <taxon>Rattus</taxon>
    </lineage>
</organism>
<sequence length="321" mass="36352">MAYSCQLMQESPLLGFPRLRFIHLFVLLLVGLFQISSGIVGQVSKSVREKALLSCDYKFCSEEQSIHRIYWQKHDKMVLSVISGVPEVWPEYKNRTVYDIANNYSFSLLGLILSDRGTYTCVVQRYEGESYVVKHLTTVELSVRADFPTPNITESGNPSADIKRITCFASGGFPKPRLSWLENGRELNGINTTISQDPESELYTISSQLDFNTTYDHFIDCFIEYGDAHVSQNFTWVKPPEDPPDEKQTIPFAWAGSDAVKAIIIFFIAITVIAVIAAIAIIIFCITVKFRRCFRRRNEASRETNKNLYIGPVEAAAEQTV</sequence>
<evidence type="ECO:0000256" key="6">
    <source>
        <dbReference type="ARBA" id="ARBA00023136"/>
    </source>
</evidence>
<dbReference type="RGD" id="2314">
    <property type="gene designation" value="Cd80"/>
</dbReference>
<feature type="transmembrane region" description="Helical" evidence="13">
    <location>
        <begin position="263"/>
        <end position="288"/>
    </location>
</feature>
<comment type="subcellular location">
    <subcellularLocation>
        <location evidence="1">Cell membrane</location>
        <topology evidence="1">Single-pass type I membrane protein</topology>
    </subcellularLocation>
</comment>
<evidence type="ECO:0000256" key="10">
    <source>
        <dbReference type="ARBA" id="ARBA00023319"/>
    </source>
</evidence>
<gene>
    <name evidence="16" type="primary">Cd80</name>
    <name evidence="15" type="synonym">B7.1</name>
</gene>
<keyword evidence="4" id="KW-0732">Signal</keyword>
<evidence type="ECO:0000256" key="7">
    <source>
        <dbReference type="ARBA" id="ARBA00023157"/>
    </source>
</evidence>
<keyword evidence="2" id="KW-1003">Cell membrane</keyword>
<reference evidence="15" key="1">
    <citation type="journal article" date="1999" name="Cancer Gene Ther.">
        <title>Regression of intracerebral rat glioma isografts by therapeutic subcutaneous immunization with interferon-gamma, interleukin-7, or B7-1-transfected tumor cells.</title>
        <authorList>
            <person name="Visse E."/>
            <person name="Siesjo P."/>
            <person name="Widegren B."/>
            <person name="Sjogren H.O."/>
        </authorList>
    </citation>
    <scope>NUCLEOTIDE SEQUENCE</scope>
    <source>
        <strain evidence="15">Fischer</strain>
    </source>
</reference>
<dbReference type="CTD" id="941"/>
<evidence type="ECO:0000256" key="2">
    <source>
        <dbReference type="ARBA" id="ARBA00022475"/>
    </source>
</evidence>
<evidence type="ECO:0000256" key="8">
    <source>
        <dbReference type="ARBA" id="ARBA00023170"/>
    </source>
</evidence>
<dbReference type="Gene3D" id="2.60.40.10">
    <property type="entry name" value="Immunoglobulins"/>
    <property type="match status" value="2"/>
</dbReference>
<keyword evidence="9" id="KW-0325">Glycoprotein</keyword>
<dbReference type="PANTHER" id="PTHR25466">
    <property type="entry name" value="T-LYMPHOCYTE ACTIVATION ANTIGEN"/>
    <property type="match status" value="1"/>
</dbReference>
<dbReference type="GO" id="GO:0005886">
    <property type="term" value="C:plasma membrane"/>
    <property type="evidence" value="ECO:0007669"/>
    <property type="project" value="UniProtKB-SubCell"/>
</dbReference>
<evidence type="ECO:0000256" key="1">
    <source>
        <dbReference type="ARBA" id="ARBA00004251"/>
    </source>
</evidence>
<dbReference type="EMBL" id="AF010465">
    <property type="protein sequence ID" value="AAB66351.1"/>
    <property type="molecule type" value="mRNA"/>
</dbReference>
<dbReference type="InterPro" id="IPR003599">
    <property type="entry name" value="Ig_sub"/>
</dbReference>
<proteinExistence type="evidence at transcript level"/>
<keyword evidence="7" id="KW-1015">Disulfide bond</keyword>
<dbReference type="RefSeq" id="NP_037058.2">
    <property type="nucleotide sequence ID" value="NM_012926.2"/>
</dbReference>
<name>O35187_RAT</name>
<keyword evidence="6 13" id="KW-0472">Membrane</keyword>
<keyword evidence="10" id="KW-0393">Immunoglobulin domain</keyword>
<dbReference type="InterPro" id="IPR036179">
    <property type="entry name" value="Ig-like_dom_sf"/>
</dbReference>
<evidence type="ECO:0000256" key="3">
    <source>
        <dbReference type="ARBA" id="ARBA00022692"/>
    </source>
</evidence>
<dbReference type="AlphaFoldDB" id="O35187"/>
<dbReference type="GeneID" id="25408"/>
<dbReference type="CDD" id="cd16083">
    <property type="entry name" value="IgC1_CD80"/>
    <property type="match status" value="1"/>
</dbReference>
<feature type="domain" description="Ig-like" evidence="14">
    <location>
        <begin position="148"/>
        <end position="235"/>
    </location>
</feature>
<dbReference type="InterPro" id="IPR037676">
    <property type="entry name" value="CD80_IgC"/>
</dbReference>
<dbReference type="InterPro" id="IPR007110">
    <property type="entry name" value="Ig-like_dom"/>
</dbReference>
<dbReference type="PROSITE" id="PS50835">
    <property type="entry name" value="IG_LIKE"/>
    <property type="match status" value="2"/>
</dbReference>
<dbReference type="FunFam" id="2.60.40.10:FF:001077">
    <property type="entry name" value="T-lymphocyte activation antigen CD80"/>
    <property type="match status" value="1"/>
</dbReference>
<evidence type="ECO:0000256" key="11">
    <source>
        <dbReference type="ARBA" id="ARBA00074080"/>
    </source>
</evidence>
<dbReference type="GO" id="GO:0031295">
    <property type="term" value="P:T cell costimulation"/>
    <property type="evidence" value="ECO:0007669"/>
    <property type="project" value="InterPro"/>
</dbReference>
<feature type="transmembrane region" description="Helical" evidence="13">
    <location>
        <begin position="21"/>
        <end position="40"/>
    </location>
</feature>
<dbReference type="PANTHER" id="PTHR25466:SF4">
    <property type="entry name" value="T-LYMPHOCYTE ACTIVATION ANTIGEN CD80"/>
    <property type="match status" value="1"/>
</dbReference>
<dbReference type="FunFam" id="2.60.40.10:FF:000910">
    <property type="entry name" value="T-lymphocyte activation antigen CD80"/>
    <property type="match status" value="1"/>
</dbReference>
<dbReference type="GO" id="GO:0015026">
    <property type="term" value="F:coreceptor activity"/>
    <property type="evidence" value="ECO:0007669"/>
    <property type="project" value="InterPro"/>
</dbReference>
<evidence type="ECO:0000256" key="4">
    <source>
        <dbReference type="ARBA" id="ARBA00022729"/>
    </source>
</evidence>
<dbReference type="InterPro" id="IPR013162">
    <property type="entry name" value="CD80_C2-set"/>
</dbReference>
<dbReference type="SUPFAM" id="SSF48726">
    <property type="entry name" value="Immunoglobulin"/>
    <property type="match status" value="2"/>
</dbReference>
<evidence type="ECO:0000313" key="16">
    <source>
        <dbReference type="RGD" id="2314"/>
    </source>
</evidence>
<keyword evidence="3 13" id="KW-0812">Transmembrane</keyword>
<dbReference type="InterPro" id="IPR013783">
    <property type="entry name" value="Ig-like_fold"/>
</dbReference>
<protein>
    <recommendedName>
        <fullName evidence="11">T-lymphocyte activation antigen CD80</fullName>
    </recommendedName>
    <alternativeName>
        <fullName evidence="12">Activation B7-1 antigen</fullName>
    </alternativeName>
</protein>
<accession>O35187</accession>
<evidence type="ECO:0000256" key="9">
    <source>
        <dbReference type="ARBA" id="ARBA00023180"/>
    </source>
</evidence>
<keyword evidence="8" id="KW-0675">Receptor</keyword>
<evidence type="ECO:0000256" key="13">
    <source>
        <dbReference type="SAM" id="Phobius"/>
    </source>
</evidence>